<dbReference type="EMBL" id="CM039171">
    <property type="protein sequence ID" value="KAH9793419.1"/>
    <property type="molecule type" value="Genomic_DNA"/>
</dbReference>
<keyword evidence="2" id="KW-1185">Reference proteome</keyword>
<evidence type="ECO:0000313" key="1">
    <source>
        <dbReference type="EMBL" id="KAH9793419.1"/>
    </source>
</evidence>
<proteinExistence type="predicted"/>
<evidence type="ECO:0000313" key="2">
    <source>
        <dbReference type="Proteomes" id="UP000829398"/>
    </source>
</evidence>
<dbReference type="Proteomes" id="UP000829398">
    <property type="component" value="Chromosome 2"/>
</dbReference>
<gene>
    <name evidence="1" type="ORF">KPL71_004515</name>
</gene>
<organism evidence="1 2">
    <name type="scientific">Citrus sinensis</name>
    <name type="common">Sweet orange</name>
    <name type="synonym">Citrus aurantium var. sinensis</name>
    <dbReference type="NCBI Taxonomy" id="2711"/>
    <lineage>
        <taxon>Eukaryota</taxon>
        <taxon>Viridiplantae</taxon>
        <taxon>Streptophyta</taxon>
        <taxon>Embryophyta</taxon>
        <taxon>Tracheophyta</taxon>
        <taxon>Spermatophyta</taxon>
        <taxon>Magnoliopsida</taxon>
        <taxon>eudicotyledons</taxon>
        <taxon>Gunneridae</taxon>
        <taxon>Pentapetalae</taxon>
        <taxon>rosids</taxon>
        <taxon>malvids</taxon>
        <taxon>Sapindales</taxon>
        <taxon>Rutaceae</taxon>
        <taxon>Aurantioideae</taxon>
        <taxon>Citrus</taxon>
    </lineage>
</organism>
<name>A0ACB8N693_CITSI</name>
<protein>
    <submittedName>
        <fullName evidence="1">Integrase catalytic domain-containing protein</fullName>
    </submittedName>
</protein>
<comment type="caution">
    <text evidence="1">The sequence shown here is derived from an EMBL/GenBank/DDBJ whole genome shotgun (WGS) entry which is preliminary data.</text>
</comment>
<sequence>MFHGTIRIIENVRHVNSLKKNLLSLGQTDSHGYKTHVENGIIKIIKGTLVLMKVEKIGTNLFMLKEEIVQEADACVASNGEESTMMWHLKIGHMLEQGLKILSERKLLPGLKSAYPSKKKLDVFPVFKEYKARVEIESEKMIKCLRTDNGGEYIDGEFLAFCKQECIQRQFTVAYTPQQNGVAEQMNMTFTSRIKGMLRTVGLPNSFWAEAAKIIYYVVNRSPFTIIRLKTSMEMWTEKLANYSYLHAFGCPVYVMYNAQERIKFDPKSRRCIFLGFSDGVKGYHLWDLTAHKIVISIYVIFVEDQLQRRDVDDSTVKEKSETVPVSVKNNLKKEDLDSFEAAPERNEQEPIESEAPKVRQSTRERRLPTFTVRGYIDSDFVGDLDKKKSTTGYVFTLARGVVSWVSKLQTVVALSTTEAEYMAVSQAYKEAIWIQKLLEELGHKQEKISVFCNRQSALHIARNPTFHSRTRHIGYSITSFKK</sequence>
<accession>A0ACB8N693</accession>
<reference evidence="2" key="1">
    <citation type="journal article" date="2023" name="Hortic. Res.">
        <title>A chromosome-level phased genome enabling allele-level studies in sweet orange: a case study on citrus Huanglongbing tolerance.</title>
        <authorList>
            <person name="Wu B."/>
            <person name="Yu Q."/>
            <person name="Deng Z."/>
            <person name="Duan Y."/>
            <person name="Luo F."/>
            <person name="Gmitter F. Jr."/>
        </authorList>
    </citation>
    <scope>NUCLEOTIDE SEQUENCE [LARGE SCALE GENOMIC DNA]</scope>
    <source>
        <strain evidence="2">cv. Valencia</strain>
    </source>
</reference>